<organism evidence="2 3">
    <name type="scientific">Mortierella polycephala</name>
    <dbReference type="NCBI Taxonomy" id="41804"/>
    <lineage>
        <taxon>Eukaryota</taxon>
        <taxon>Fungi</taxon>
        <taxon>Fungi incertae sedis</taxon>
        <taxon>Mucoromycota</taxon>
        <taxon>Mortierellomycotina</taxon>
        <taxon>Mortierellomycetes</taxon>
        <taxon>Mortierellales</taxon>
        <taxon>Mortierellaceae</taxon>
        <taxon>Mortierella</taxon>
    </lineage>
</organism>
<feature type="region of interest" description="Disordered" evidence="1">
    <location>
        <begin position="268"/>
        <end position="473"/>
    </location>
</feature>
<feature type="compositionally biased region" description="Basic residues" evidence="1">
    <location>
        <begin position="98"/>
        <end position="120"/>
    </location>
</feature>
<feature type="compositionally biased region" description="Low complexity" evidence="1">
    <location>
        <begin position="126"/>
        <end position="150"/>
    </location>
</feature>
<feature type="compositionally biased region" description="Polar residues" evidence="1">
    <location>
        <begin position="496"/>
        <end position="506"/>
    </location>
</feature>
<sequence length="872" mass="94816">MSGNIRGAAETSRRSHTLTSTLSKSAMPPYSSQSLSKRSTSQGRTSSSRLAAGPSISAMPENRTIRKKYGAESAMLSTDAIEQEGVHIVQQDDEGVQHQHRRHHNSHLPSLKVRHNHSPYHNHQGSSHNISNSNSNTSNSSSISKTENSNGTSADANFRAGMKLIQQAYEDKYQSLLEEVNAWKWISEEQSAQITAVAAELARVEGDYAALQTEMAQLEIFRKAIVSMVDQHSGVSLTQLEQSILETIEAENTEMGYEAAADADTSSFVLDDNPGASIERPLHQRHISGEEQLSRERKSGATSAGTSSIFKSSPNLASSRPRASTEVSVKKAGSTQRPPDSRNRSQGSRNALSPLGQTRGGAAFLSDSSQQNSKKLQKGGSTENVRNKRNTISTSSRSLYPSAPHTTSNTTKRHSSVSPHPPNTRAATSSSRLVAASTSVSTNSTSSASPRQPLVSAVGASNSGPMTARTARQYQQQKEYNLNGRSHISNLAGASGVSSHTGTSIPNHGDKRHVSSETPTGLQAKSGHTSNAETTKRSHRSGSGAISLNGLSPAAIELIRRQEIQQQLEDEKSSARKPLSSYNRHGLPLMNEDDEHRRTTGSSHARSLAATGSTWSRQRKLSESAHESPPIYESSSRHPKEGSRHRDRESASHGDKYEAQSVSVSNEHETQQSNGNVNASAFTMLYKEIRDSMDSSSFGLFAQVVAAFNEGEKSTEETLQEVGKIVKDRELNQRFRDLIHQAIAEKQDQMENDTGNVTFEGDKTLEIDQSLLLDDGEEGLRQVSPRSQDIIHGHGDHSRMLSGETKLREERSLGDIDAGHDQMDAMGQVPVALVADTVHQLNEEEMANEESHVVDENEINGPVQPQGRKLTM</sequence>
<feature type="compositionally biased region" description="Polar residues" evidence="1">
    <location>
        <begin position="300"/>
        <end position="351"/>
    </location>
</feature>
<feature type="region of interest" description="Disordered" evidence="1">
    <location>
        <begin position="846"/>
        <end position="872"/>
    </location>
</feature>
<feature type="region of interest" description="Disordered" evidence="1">
    <location>
        <begin position="566"/>
        <end position="675"/>
    </location>
</feature>
<feature type="compositionally biased region" description="Basic and acidic residues" evidence="1">
    <location>
        <begin position="635"/>
        <end position="658"/>
    </location>
</feature>
<reference evidence="2" key="1">
    <citation type="journal article" date="2020" name="Fungal Divers.">
        <title>Resolving the Mortierellaceae phylogeny through synthesis of multi-gene phylogenetics and phylogenomics.</title>
        <authorList>
            <person name="Vandepol N."/>
            <person name="Liber J."/>
            <person name="Desiro A."/>
            <person name="Na H."/>
            <person name="Kennedy M."/>
            <person name="Barry K."/>
            <person name="Grigoriev I.V."/>
            <person name="Miller A.N."/>
            <person name="O'Donnell K."/>
            <person name="Stajich J.E."/>
            <person name="Bonito G."/>
        </authorList>
    </citation>
    <scope>NUCLEOTIDE SEQUENCE</scope>
    <source>
        <strain evidence="2">KOD948</strain>
    </source>
</reference>
<name>A0A9P6U7Q6_9FUNG</name>
<feature type="compositionally biased region" description="Low complexity" evidence="1">
    <location>
        <begin position="31"/>
        <end position="49"/>
    </location>
</feature>
<evidence type="ECO:0000313" key="3">
    <source>
        <dbReference type="Proteomes" id="UP000726737"/>
    </source>
</evidence>
<accession>A0A9P6U7Q6</accession>
<feature type="compositionally biased region" description="Polar residues" evidence="1">
    <location>
        <begin position="660"/>
        <end position="675"/>
    </location>
</feature>
<comment type="caution">
    <text evidence="2">The sequence shown here is derived from an EMBL/GenBank/DDBJ whole genome shotgun (WGS) entry which is preliminary data.</text>
</comment>
<proteinExistence type="predicted"/>
<feature type="region of interest" description="Disordered" evidence="1">
    <location>
        <begin position="92"/>
        <end position="154"/>
    </location>
</feature>
<dbReference type="Proteomes" id="UP000726737">
    <property type="component" value="Unassembled WGS sequence"/>
</dbReference>
<feature type="region of interest" description="Disordered" evidence="1">
    <location>
        <begin position="1"/>
        <end position="62"/>
    </location>
</feature>
<dbReference type="AlphaFoldDB" id="A0A9P6U7Q6"/>
<keyword evidence="3" id="KW-1185">Reference proteome</keyword>
<dbReference type="OrthoDB" id="5600217at2759"/>
<evidence type="ECO:0000256" key="1">
    <source>
        <dbReference type="SAM" id="MobiDB-lite"/>
    </source>
</evidence>
<feature type="compositionally biased region" description="Polar residues" evidence="1">
    <location>
        <begin position="516"/>
        <end position="533"/>
    </location>
</feature>
<dbReference type="EMBL" id="JAAAJA010000088">
    <property type="protein sequence ID" value="KAG0262823.1"/>
    <property type="molecule type" value="Genomic_DNA"/>
</dbReference>
<feature type="compositionally biased region" description="Polar residues" evidence="1">
    <location>
        <begin position="366"/>
        <end position="410"/>
    </location>
</feature>
<feature type="region of interest" description="Disordered" evidence="1">
    <location>
        <begin position="488"/>
        <end position="548"/>
    </location>
</feature>
<feature type="compositionally biased region" description="Polar residues" evidence="1">
    <location>
        <begin position="459"/>
        <end position="473"/>
    </location>
</feature>
<gene>
    <name evidence="2" type="ORF">BG011_009654</name>
</gene>
<feature type="compositionally biased region" description="Polar residues" evidence="1">
    <location>
        <begin position="600"/>
        <end position="616"/>
    </location>
</feature>
<feature type="compositionally biased region" description="Basic and acidic residues" evidence="1">
    <location>
        <begin position="287"/>
        <end position="299"/>
    </location>
</feature>
<protein>
    <submittedName>
        <fullName evidence="2">Uncharacterized protein</fullName>
    </submittedName>
</protein>
<evidence type="ECO:0000313" key="2">
    <source>
        <dbReference type="EMBL" id="KAG0262823.1"/>
    </source>
</evidence>
<feature type="compositionally biased region" description="Low complexity" evidence="1">
    <location>
        <begin position="434"/>
        <end position="449"/>
    </location>
</feature>